<dbReference type="SMART" id="SM00671">
    <property type="entry name" value="SEL1"/>
    <property type="match status" value="3"/>
</dbReference>
<organism evidence="3 4">
    <name type="scientific">Sphingopyxis terrae subsp. terrae NBRC 15098</name>
    <dbReference type="NCBI Taxonomy" id="1219058"/>
    <lineage>
        <taxon>Bacteria</taxon>
        <taxon>Pseudomonadati</taxon>
        <taxon>Pseudomonadota</taxon>
        <taxon>Alphaproteobacteria</taxon>
        <taxon>Sphingomonadales</taxon>
        <taxon>Sphingomonadaceae</taxon>
        <taxon>Sphingopyxis</taxon>
    </lineage>
</organism>
<keyword evidence="2" id="KW-0677">Repeat</keyword>
<protein>
    <submittedName>
        <fullName evidence="3">Uncharacterized protein</fullName>
    </submittedName>
</protein>
<evidence type="ECO:0000256" key="1">
    <source>
        <dbReference type="ARBA" id="ARBA00008486"/>
    </source>
</evidence>
<dbReference type="KEGG" id="ster:AOA14_16245"/>
<dbReference type="PANTHER" id="PTHR13891">
    <property type="entry name" value="CYTOCHROME C OXIDASE ASSEMBLY FACTOR 7"/>
    <property type="match status" value="1"/>
</dbReference>
<dbReference type="InterPro" id="IPR040239">
    <property type="entry name" value="HcpB-like"/>
</dbReference>
<dbReference type="SUPFAM" id="SSF81901">
    <property type="entry name" value="HCP-like"/>
    <property type="match status" value="1"/>
</dbReference>
<reference evidence="3 4" key="2">
    <citation type="journal article" date="2016" name="Genome Announc.">
        <title>Complete Genome Sequence of Sphingopyxis terrae Strain 203-1 (NBRC 111660), a Polyethylene Glycol Degrader.</title>
        <authorList>
            <person name="Ohtsubo Y."/>
            <person name="Nonoyama S."/>
            <person name="Nagata Y."/>
            <person name="Numata M."/>
            <person name="Tsuchikane K."/>
            <person name="Hosoyama A."/>
            <person name="Yamazoe A."/>
            <person name="Tsuda M."/>
            <person name="Fujita N."/>
            <person name="Kawai F."/>
        </authorList>
    </citation>
    <scope>NUCLEOTIDE SEQUENCE [LARGE SCALE GENOMIC DNA]</scope>
    <source>
        <strain evidence="3 4">203-1</strain>
    </source>
</reference>
<proteinExistence type="inferred from homology"/>
<dbReference type="AlphaFoldDB" id="A0A142W3P7"/>
<dbReference type="InterPro" id="IPR006597">
    <property type="entry name" value="Sel1-like"/>
</dbReference>
<accession>A0A142W3P7</accession>
<evidence type="ECO:0000313" key="3">
    <source>
        <dbReference type="EMBL" id="AMU96155.1"/>
    </source>
</evidence>
<reference evidence="4" key="1">
    <citation type="submission" date="2015-11" db="EMBL/GenBank/DDBJ databases">
        <title>Complete genome sequence of a polyethylene glycol-degrading strain Sphingopyxis terrae strain 203-1 (NBRC 15098).</title>
        <authorList>
            <person name="Yoshiyuki O."/>
            <person name="Shouta N."/>
            <person name="Nagata Y."/>
            <person name="Numata M."/>
            <person name="Tsuchikane K."/>
            <person name="Hosoyama A."/>
            <person name="Yamazoe A."/>
            <person name="Tsuda M."/>
            <person name="Fujita N."/>
            <person name="Kawai F."/>
        </authorList>
    </citation>
    <scope>NUCLEOTIDE SEQUENCE [LARGE SCALE GENOMIC DNA]</scope>
    <source>
        <strain evidence="4">203-1</strain>
    </source>
</reference>
<sequence>MNEFEGGRSISCDCENRKGAGTELYRRATSFAAWLAAALFVANIIATPASAQTSADPFALHQAGLAAERRGNMTLAIDRFDRACAMKLAPSCTMAGLARLDSAEGGEALLAAARDLAAGCLAGSDFACAKMGVALGKASAHAAGGEGFVAIALLQMGEDCRAAPDGGACHDGAALLRAEERGGADMDAVRRYAAKACAREARSGCLPAAASTRDQSQASRSASTRCRSGRADGCTALLDLLLKVDEQPAVPNALTTLEQACADRVGIACTKLGLYYTQGPVAARDDGAARRFIRAGCDGAVAQACFVFAEMHRQGLGGPVNEARSLALVRHACDLGSAEACETLAAIIENARAPSGCGQDPIALRQRACRLGSYRACGAKAPLSPPPA</sequence>
<gene>
    <name evidence="3" type="ORF">AOA14_16245</name>
</gene>
<evidence type="ECO:0000313" key="4">
    <source>
        <dbReference type="Proteomes" id="UP000076234"/>
    </source>
</evidence>
<evidence type="ECO:0000256" key="2">
    <source>
        <dbReference type="ARBA" id="ARBA00022737"/>
    </source>
</evidence>
<dbReference type="Proteomes" id="UP000076234">
    <property type="component" value="Chromosome"/>
</dbReference>
<name>A0A142W3P7_9SPHN</name>
<dbReference type="PANTHER" id="PTHR13891:SF1">
    <property type="entry name" value="CYTOCHROME C OXIDASE ASSEMBLY FACTOR 7"/>
    <property type="match status" value="1"/>
</dbReference>
<comment type="similarity">
    <text evidence="1">Belongs to the hcp beta-lactamase family.</text>
</comment>
<dbReference type="EMBL" id="CP013342">
    <property type="protein sequence ID" value="AMU96155.1"/>
    <property type="molecule type" value="Genomic_DNA"/>
</dbReference>
<dbReference type="InterPro" id="IPR011990">
    <property type="entry name" value="TPR-like_helical_dom_sf"/>
</dbReference>
<dbReference type="RefSeq" id="WP_062902540.1">
    <property type="nucleotide sequence ID" value="NZ_CP013342.1"/>
</dbReference>
<dbReference type="Gene3D" id="1.25.40.10">
    <property type="entry name" value="Tetratricopeptide repeat domain"/>
    <property type="match status" value="1"/>
</dbReference>
<dbReference type="STRING" id="1219058.AOA14_16245"/>